<protein>
    <submittedName>
        <fullName evidence="3">Mpv17 / PMP22 family</fullName>
    </submittedName>
</protein>
<feature type="region of interest" description="Disordered" evidence="1">
    <location>
        <begin position="459"/>
        <end position="481"/>
    </location>
</feature>
<feature type="region of interest" description="Disordered" evidence="1">
    <location>
        <begin position="1"/>
        <end position="26"/>
    </location>
</feature>
<organism evidence="3 4">
    <name type="scientific">Seminavis robusta</name>
    <dbReference type="NCBI Taxonomy" id="568900"/>
    <lineage>
        <taxon>Eukaryota</taxon>
        <taxon>Sar</taxon>
        <taxon>Stramenopiles</taxon>
        <taxon>Ochrophyta</taxon>
        <taxon>Bacillariophyta</taxon>
        <taxon>Bacillariophyceae</taxon>
        <taxon>Bacillariophycidae</taxon>
        <taxon>Naviculales</taxon>
        <taxon>Naviculaceae</taxon>
        <taxon>Seminavis</taxon>
    </lineage>
</organism>
<feature type="region of interest" description="Disordered" evidence="1">
    <location>
        <begin position="204"/>
        <end position="223"/>
    </location>
</feature>
<accession>A0A9N8F522</accession>
<dbReference type="InterPro" id="IPR048263">
    <property type="entry name" value="Arb2"/>
</dbReference>
<feature type="compositionally biased region" description="Acidic residues" evidence="1">
    <location>
        <begin position="117"/>
        <end position="133"/>
    </location>
</feature>
<dbReference type="GO" id="GO:0031048">
    <property type="term" value="P:regulatory ncRNA-mediated heterochromatin formation"/>
    <property type="evidence" value="ECO:0007669"/>
    <property type="project" value="TreeGrafter"/>
</dbReference>
<comment type="caution">
    <text evidence="3">The sequence shown here is derived from an EMBL/GenBank/DDBJ whole genome shotgun (WGS) entry which is preliminary data.</text>
</comment>
<reference evidence="3" key="1">
    <citation type="submission" date="2020-06" db="EMBL/GenBank/DDBJ databases">
        <authorList>
            <consortium name="Plant Systems Biology data submission"/>
        </authorList>
    </citation>
    <scope>NUCLEOTIDE SEQUENCE</scope>
    <source>
        <strain evidence="3">D6</strain>
    </source>
</reference>
<sequence>MTGDTKTADGIKATDSANNVRRSSRASVLKTIKNTLQDIFDPPEPERLPPKRHPPKQLAFGCHTADEHFDYVDAICKEAVSWHGKEGLDTMGFEFRLVHHPKTCTCPENIAANNNKDDDDLTDSEADDEEEEAGPMSESSFMVPLKEQEDFTSTMVPLNDGVAFTSIGGSGSITSASPYASSVVSRNTSAASLFSLATHNTDTDFSGTMDDRQRPGSRRSSLARRSARFPLATISSQPAIAVMEQNSCALRLHHVPSGGTLVTPENHLQFIPDGKFYDELARLCMEYSQAVMLAEADLEWVTIPTTNTTALDEQVGERDNSNKGKYGAMVSRTYMERRRQRQPGADSHETKEKQNTLVIITGKGEVQAGIFSRRHLLVTSMEAATALPFTRGAQDRGMDIIILDPNALGYRMGMDVVENSLKYLFLEDGACNGEEEIYVLAHSMAGAQIVRFFTSNTCSHSRPATPASSASEGTTTAKTEEMSANADAEIAKLLSKISAVAFTDSNHNINWTKRHPDLTEMLTGPKSLYIKSHKVHEKAKSLGEKHHDCQFWKHRFGDIKTLWAGTHEHALTNYTARAHIWEHFDVCLEAEDQQQQHQ</sequence>
<dbReference type="GO" id="GO:0005634">
    <property type="term" value="C:nucleus"/>
    <property type="evidence" value="ECO:0007669"/>
    <property type="project" value="TreeGrafter"/>
</dbReference>
<dbReference type="Pfam" id="PF22749">
    <property type="entry name" value="Arb2"/>
    <property type="match status" value="1"/>
</dbReference>
<evidence type="ECO:0000313" key="4">
    <source>
        <dbReference type="Proteomes" id="UP001153069"/>
    </source>
</evidence>
<feature type="region of interest" description="Disordered" evidence="1">
    <location>
        <begin position="107"/>
        <end position="140"/>
    </location>
</feature>
<feature type="compositionally biased region" description="Low complexity" evidence="1">
    <location>
        <begin position="16"/>
        <end position="26"/>
    </location>
</feature>
<dbReference type="Proteomes" id="UP001153069">
    <property type="component" value="Unassembled WGS sequence"/>
</dbReference>
<evidence type="ECO:0000259" key="2">
    <source>
        <dbReference type="Pfam" id="PF22749"/>
    </source>
</evidence>
<dbReference type="PANTHER" id="PTHR21357">
    <property type="entry name" value="FAM172 FAMILY PROTEIN HOMOLOG CG10038"/>
    <property type="match status" value="1"/>
</dbReference>
<feature type="compositionally biased region" description="Polar residues" evidence="1">
    <location>
        <begin position="459"/>
        <end position="477"/>
    </location>
</feature>
<dbReference type="GO" id="GO:0035197">
    <property type="term" value="F:siRNA binding"/>
    <property type="evidence" value="ECO:0007669"/>
    <property type="project" value="TreeGrafter"/>
</dbReference>
<evidence type="ECO:0000256" key="1">
    <source>
        <dbReference type="SAM" id="MobiDB-lite"/>
    </source>
</evidence>
<dbReference type="OrthoDB" id="421951at2759"/>
<gene>
    <name evidence="3" type="ORF">SEMRO_3097_G343640.1</name>
</gene>
<proteinExistence type="predicted"/>
<dbReference type="InterPro" id="IPR053858">
    <property type="entry name" value="Arb2_dom"/>
</dbReference>
<name>A0A9N8F522_9STRA</name>
<evidence type="ECO:0000313" key="3">
    <source>
        <dbReference type="EMBL" id="CAB9530885.1"/>
    </source>
</evidence>
<dbReference type="AlphaFoldDB" id="A0A9N8F522"/>
<dbReference type="EMBL" id="CAICTM010003095">
    <property type="protein sequence ID" value="CAB9530885.1"/>
    <property type="molecule type" value="Genomic_DNA"/>
</dbReference>
<keyword evidence="4" id="KW-1185">Reference proteome</keyword>
<feature type="domain" description="Arb2" evidence="2">
    <location>
        <begin position="348"/>
        <end position="509"/>
    </location>
</feature>
<dbReference type="PANTHER" id="PTHR21357:SF4">
    <property type="entry name" value="FAM172 FAMILY PROTEIN HOMOLOG CG10038"/>
    <property type="match status" value="1"/>
</dbReference>